<evidence type="ECO:0000313" key="2">
    <source>
        <dbReference type="Proteomes" id="UP000694405"/>
    </source>
</evidence>
<reference evidence="1" key="1">
    <citation type="submission" date="2020-03" db="EMBL/GenBank/DDBJ databases">
        <title>Melopsittacus undulatus (budgerigar) genome, bMelUnd1, maternal haplotype with Z.</title>
        <authorList>
            <person name="Gedman G."/>
            <person name="Mountcastle J."/>
            <person name="Haase B."/>
            <person name="Formenti G."/>
            <person name="Wright T."/>
            <person name="Apodaca J."/>
            <person name="Pelan S."/>
            <person name="Chow W."/>
            <person name="Rhie A."/>
            <person name="Howe K."/>
            <person name="Fedrigo O."/>
            <person name="Jarvis E.D."/>
        </authorList>
    </citation>
    <scope>NUCLEOTIDE SEQUENCE [LARGE SCALE GENOMIC DNA]</scope>
</reference>
<dbReference type="Proteomes" id="UP000694405">
    <property type="component" value="Chromosome Z"/>
</dbReference>
<keyword evidence="2" id="KW-1185">Reference proteome</keyword>
<dbReference type="AlphaFoldDB" id="A0A8C6JXY5"/>
<dbReference type="InterPro" id="IPR039352">
    <property type="entry name" value="BEAN1"/>
</dbReference>
<reference evidence="1" key="2">
    <citation type="submission" date="2025-08" db="UniProtKB">
        <authorList>
            <consortium name="Ensembl"/>
        </authorList>
    </citation>
    <scope>IDENTIFICATION</scope>
</reference>
<name>A0A8C6JXY5_MELUD</name>
<dbReference type="OMA" id="EFPPACD"/>
<proteinExistence type="predicted"/>
<dbReference type="PANTHER" id="PTHR36464">
    <property type="entry name" value="PROTEIN BEAN1"/>
    <property type="match status" value="1"/>
</dbReference>
<reference evidence="1" key="3">
    <citation type="submission" date="2025-09" db="UniProtKB">
        <authorList>
            <consortium name="Ensembl"/>
        </authorList>
    </citation>
    <scope>IDENTIFICATION</scope>
</reference>
<sequence>MSYENPVPHLRMSFFTPLDHGNETHLFFSPILVAGVVIGIVLFLSCITIIVGGLRKERRLRRRRPRTDVFYGKIARYSKVIGKKQQVFIAYFPAPDGFSYGGSFGELRAACIDEYPPNLELGASVDTRQRVVNVIYSDSPPRYEECVGAGARQMYMPPDNPPPYSVTDPCRRNETSINIGLEAACGSACTANCPVRLQNLQRPTSSISLSPLALGATPRYETAVRQQNTPVSLVPVEVLKNSSPTYQAILNQVI</sequence>
<dbReference type="PANTHER" id="PTHR36464:SF1">
    <property type="entry name" value="PROTEIN BEAN1"/>
    <property type="match status" value="1"/>
</dbReference>
<dbReference type="Ensembl" id="ENSMUNT00000022120.2">
    <property type="protein sequence ID" value="ENSMUNP00000019277.1"/>
    <property type="gene ID" value="ENSMUNG00000014740.2"/>
</dbReference>
<protein>
    <submittedName>
        <fullName evidence="1">Uncharacterized protein</fullName>
    </submittedName>
</protein>
<organism evidence="1 2">
    <name type="scientific">Melopsittacus undulatus</name>
    <name type="common">Budgerigar</name>
    <name type="synonym">Psittacus undulatus</name>
    <dbReference type="NCBI Taxonomy" id="13146"/>
    <lineage>
        <taxon>Eukaryota</taxon>
        <taxon>Metazoa</taxon>
        <taxon>Chordata</taxon>
        <taxon>Craniata</taxon>
        <taxon>Vertebrata</taxon>
        <taxon>Euteleostomi</taxon>
        <taxon>Archelosauria</taxon>
        <taxon>Archosauria</taxon>
        <taxon>Dinosauria</taxon>
        <taxon>Saurischia</taxon>
        <taxon>Theropoda</taxon>
        <taxon>Coelurosauria</taxon>
        <taxon>Aves</taxon>
        <taxon>Neognathae</taxon>
        <taxon>Neoaves</taxon>
        <taxon>Telluraves</taxon>
        <taxon>Australaves</taxon>
        <taxon>Psittaciformes</taxon>
        <taxon>Psittaculidae</taxon>
        <taxon>Melopsittacus</taxon>
    </lineage>
</organism>
<evidence type="ECO:0000313" key="1">
    <source>
        <dbReference type="Ensembl" id="ENSMUNP00000019277.1"/>
    </source>
</evidence>
<accession>A0A8C6JXY5</accession>